<dbReference type="EMBL" id="CM039431">
    <property type="protein sequence ID" value="KAI4337082.1"/>
    <property type="molecule type" value="Genomic_DNA"/>
</dbReference>
<evidence type="ECO:0000313" key="2">
    <source>
        <dbReference type="Proteomes" id="UP000828941"/>
    </source>
</evidence>
<sequence>MELSRASPDVTSCMPSRPSNRATSLSASHRIHHPANSKLKKEKSQNKRNDCREKKLEPKNPAKKNEEDGREKESNPKFFVLKLQFLPFYSLFRSWRIFGTFLSHPQAPIAF</sequence>
<organism evidence="1 2">
    <name type="scientific">Bauhinia variegata</name>
    <name type="common">Purple orchid tree</name>
    <name type="synonym">Phanera variegata</name>
    <dbReference type="NCBI Taxonomy" id="167791"/>
    <lineage>
        <taxon>Eukaryota</taxon>
        <taxon>Viridiplantae</taxon>
        <taxon>Streptophyta</taxon>
        <taxon>Embryophyta</taxon>
        <taxon>Tracheophyta</taxon>
        <taxon>Spermatophyta</taxon>
        <taxon>Magnoliopsida</taxon>
        <taxon>eudicotyledons</taxon>
        <taxon>Gunneridae</taxon>
        <taxon>Pentapetalae</taxon>
        <taxon>rosids</taxon>
        <taxon>fabids</taxon>
        <taxon>Fabales</taxon>
        <taxon>Fabaceae</taxon>
        <taxon>Cercidoideae</taxon>
        <taxon>Cercideae</taxon>
        <taxon>Bauhiniinae</taxon>
        <taxon>Bauhinia</taxon>
    </lineage>
</organism>
<comment type="caution">
    <text evidence="1">The sequence shown here is derived from an EMBL/GenBank/DDBJ whole genome shotgun (WGS) entry which is preliminary data.</text>
</comment>
<accession>A0ACB9NMV5</accession>
<gene>
    <name evidence="1" type="ORF">L6164_015537</name>
</gene>
<keyword evidence="2" id="KW-1185">Reference proteome</keyword>
<dbReference type="Proteomes" id="UP000828941">
    <property type="component" value="Chromosome 6"/>
</dbReference>
<proteinExistence type="predicted"/>
<evidence type="ECO:0000313" key="1">
    <source>
        <dbReference type="EMBL" id="KAI4337082.1"/>
    </source>
</evidence>
<name>A0ACB9NMV5_BAUVA</name>
<reference evidence="1 2" key="1">
    <citation type="journal article" date="2022" name="DNA Res.">
        <title>Chromosomal-level genome assembly of the orchid tree Bauhinia variegata (Leguminosae; Cercidoideae) supports the allotetraploid origin hypothesis of Bauhinia.</title>
        <authorList>
            <person name="Zhong Y."/>
            <person name="Chen Y."/>
            <person name="Zheng D."/>
            <person name="Pang J."/>
            <person name="Liu Y."/>
            <person name="Luo S."/>
            <person name="Meng S."/>
            <person name="Qian L."/>
            <person name="Wei D."/>
            <person name="Dai S."/>
            <person name="Zhou R."/>
        </authorList>
    </citation>
    <scope>NUCLEOTIDE SEQUENCE [LARGE SCALE GENOMIC DNA]</scope>
    <source>
        <strain evidence="1">BV-YZ2020</strain>
    </source>
</reference>
<protein>
    <submittedName>
        <fullName evidence="1">Uncharacterized protein</fullName>
    </submittedName>
</protein>